<evidence type="ECO:0000256" key="2">
    <source>
        <dbReference type="ARBA" id="ARBA00005417"/>
    </source>
</evidence>
<dbReference type="Gene3D" id="3.40.50.300">
    <property type="entry name" value="P-loop containing nucleotide triphosphate hydrolases"/>
    <property type="match status" value="1"/>
</dbReference>
<dbReference type="InterPro" id="IPR017871">
    <property type="entry name" value="ABC_transporter-like_CS"/>
</dbReference>
<dbReference type="GO" id="GO:0005524">
    <property type="term" value="F:ATP binding"/>
    <property type="evidence" value="ECO:0007669"/>
    <property type="project" value="UniProtKB-KW"/>
</dbReference>
<evidence type="ECO:0000259" key="10">
    <source>
        <dbReference type="PROSITE" id="PS50893"/>
    </source>
</evidence>
<evidence type="ECO:0000256" key="5">
    <source>
        <dbReference type="ARBA" id="ARBA00022519"/>
    </source>
</evidence>
<dbReference type="SMART" id="SM00382">
    <property type="entry name" value="AAA"/>
    <property type="match status" value="1"/>
</dbReference>
<dbReference type="RefSeq" id="WP_377491646.1">
    <property type="nucleotide sequence ID" value="NZ_JBHMDO010000012.1"/>
</dbReference>
<dbReference type="InterPro" id="IPR027417">
    <property type="entry name" value="P-loop_NTPase"/>
</dbReference>
<reference evidence="11 12" key="1">
    <citation type="submission" date="2024-09" db="EMBL/GenBank/DDBJ databases">
        <authorList>
            <person name="Sun Q."/>
            <person name="Mori K."/>
        </authorList>
    </citation>
    <scope>NUCLEOTIDE SEQUENCE [LARGE SCALE GENOMIC DNA]</scope>
    <source>
        <strain evidence="11 12">TISTR 2452</strain>
    </source>
</reference>
<dbReference type="SUPFAM" id="SSF52540">
    <property type="entry name" value="P-loop containing nucleoside triphosphate hydrolases"/>
    <property type="match status" value="1"/>
</dbReference>
<evidence type="ECO:0000256" key="7">
    <source>
        <dbReference type="ARBA" id="ARBA00022840"/>
    </source>
</evidence>
<keyword evidence="6" id="KW-0547">Nucleotide-binding</keyword>
<dbReference type="EMBL" id="JBHMDO010000012">
    <property type="protein sequence ID" value="MFB9325563.1"/>
    <property type="molecule type" value="Genomic_DNA"/>
</dbReference>
<evidence type="ECO:0000256" key="1">
    <source>
        <dbReference type="ARBA" id="ARBA00004202"/>
    </source>
</evidence>
<evidence type="ECO:0000313" key="12">
    <source>
        <dbReference type="Proteomes" id="UP001589747"/>
    </source>
</evidence>
<evidence type="ECO:0000256" key="6">
    <source>
        <dbReference type="ARBA" id="ARBA00022741"/>
    </source>
</evidence>
<name>A0ABV5KMT6_9BACL</name>
<dbReference type="InterPro" id="IPR050388">
    <property type="entry name" value="ABC_Ni/Peptide_Import"/>
</dbReference>
<keyword evidence="12" id="KW-1185">Reference proteome</keyword>
<gene>
    <name evidence="11" type="ORF">ACFFSY_06460</name>
</gene>
<dbReference type="Proteomes" id="UP001589747">
    <property type="component" value="Unassembled WGS sequence"/>
</dbReference>
<dbReference type="InterPro" id="IPR003439">
    <property type="entry name" value="ABC_transporter-like_ATP-bd"/>
</dbReference>
<dbReference type="CDD" id="cd03257">
    <property type="entry name" value="ABC_NikE_OppD_transporters"/>
    <property type="match status" value="1"/>
</dbReference>
<keyword evidence="5" id="KW-0997">Cell inner membrane</keyword>
<keyword evidence="4" id="KW-1003">Cell membrane</keyword>
<sequence length="271" mass="29729">MNILEVNQLNIRDSKGDRVLVQDSSFHVREGSCLAIVGESGSGKSLMCRAIMRLLPSGIRQTGEIAFRGERLDGLSEREMSALRGRRICLIPQNGMRAFDPSYPVGVHARETLRRHYGWGRGVADAKMTAAMESIMLSDAAELLGKYPHELSGGMLQRIMIALSIVLEPDLIIADEPTTALDMITQFEVVQQLIAVRERIGSGSSMLLVSHDLGVVEQLADEVAVIKDGSIIERGAARVILSDARHAYSRQLATARQALRGTFRSMMGEEI</sequence>
<dbReference type="PANTHER" id="PTHR43297">
    <property type="entry name" value="OLIGOPEPTIDE TRANSPORT ATP-BINDING PROTEIN APPD"/>
    <property type="match status" value="1"/>
</dbReference>
<evidence type="ECO:0000313" key="11">
    <source>
        <dbReference type="EMBL" id="MFB9325563.1"/>
    </source>
</evidence>
<keyword evidence="7 11" id="KW-0067">ATP-binding</keyword>
<feature type="domain" description="ABC transporter" evidence="10">
    <location>
        <begin position="6"/>
        <end position="253"/>
    </location>
</feature>
<evidence type="ECO:0000256" key="8">
    <source>
        <dbReference type="ARBA" id="ARBA00022967"/>
    </source>
</evidence>
<dbReference type="Pfam" id="PF00005">
    <property type="entry name" value="ABC_tran"/>
    <property type="match status" value="1"/>
</dbReference>
<evidence type="ECO:0000256" key="9">
    <source>
        <dbReference type="ARBA" id="ARBA00023136"/>
    </source>
</evidence>
<accession>A0ABV5KMT6</accession>
<keyword evidence="9" id="KW-0472">Membrane</keyword>
<dbReference type="PANTHER" id="PTHR43297:SF14">
    <property type="entry name" value="ATPASE AAA-TYPE CORE DOMAIN-CONTAINING PROTEIN"/>
    <property type="match status" value="1"/>
</dbReference>
<comment type="subcellular location">
    <subcellularLocation>
        <location evidence="1">Cell membrane</location>
        <topology evidence="1">Peripheral membrane protein</topology>
    </subcellularLocation>
</comment>
<dbReference type="NCBIfam" id="NF047578">
    <property type="entry name" value="opine_ATP_CntD"/>
    <property type="match status" value="1"/>
</dbReference>
<comment type="caution">
    <text evidence="11">The sequence shown here is derived from an EMBL/GenBank/DDBJ whole genome shotgun (WGS) entry which is preliminary data.</text>
</comment>
<comment type="similarity">
    <text evidence="2">Belongs to the ABC transporter superfamily.</text>
</comment>
<organism evidence="11 12">
    <name type="scientific">Paenibacillus aurantiacus</name>
    <dbReference type="NCBI Taxonomy" id="1936118"/>
    <lineage>
        <taxon>Bacteria</taxon>
        <taxon>Bacillati</taxon>
        <taxon>Bacillota</taxon>
        <taxon>Bacilli</taxon>
        <taxon>Bacillales</taxon>
        <taxon>Paenibacillaceae</taxon>
        <taxon>Paenibacillus</taxon>
    </lineage>
</organism>
<dbReference type="PROSITE" id="PS50893">
    <property type="entry name" value="ABC_TRANSPORTER_2"/>
    <property type="match status" value="1"/>
</dbReference>
<evidence type="ECO:0000256" key="4">
    <source>
        <dbReference type="ARBA" id="ARBA00022475"/>
    </source>
</evidence>
<dbReference type="PROSITE" id="PS00211">
    <property type="entry name" value="ABC_TRANSPORTER_1"/>
    <property type="match status" value="1"/>
</dbReference>
<proteinExistence type="inferred from homology"/>
<keyword evidence="3" id="KW-0813">Transport</keyword>
<evidence type="ECO:0000256" key="3">
    <source>
        <dbReference type="ARBA" id="ARBA00022448"/>
    </source>
</evidence>
<dbReference type="InterPro" id="IPR003593">
    <property type="entry name" value="AAA+_ATPase"/>
</dbReference>
<protein>
    <submittedName>
        <fullName evidence="11">ATP-binding cassette domain-containing protein</fullName>
    </submittedName>
</protein>
<keyword evidence="8" id="KW-1278">Translocase</keyword>